<reference evidence="2 3" key="1">
    <citation type="submission" date="2020-04" db="EMBL/GenBank/DDBJ databases">
        <title>Plant Genome Project.</title>
        <authorList>
            <person name="Zhang R.-G."/>
        </authorList>
    </citation>
    <scope>NUCLEOTIDE SEQUENCE [LARGE SCALE GENOMIC DNA]</scope>
    <source>
        <strain evidence="2">YNK0</strain>
        <tissue evidence="2">Leaf</tissue>
    </source>
</reference>
<keyword evidence="3" id="KW-1185">Reference proteome</keyword>
<keyword evidence="1" id="KW-0812">Transmembrane</keyword>
<feature type="transmembrane region" description="Helical" evidence="1">
    <location>
        <begin position="41"/>
        <end position="74"/>
    </location>
</feature>
<comment type="caution">
    <text evidence="2">The sequence shown here is derived from an EMBL/GenBank/DDBJ whole genome shotgun (WGS) entry which is preliminary data.</text>
</comment>
<feature type="transmembrane region" description="Helical" evidence="1">
    <location>
        <begin position="12"/>
        <end position="34"/>
    </location>
</feature>
<evidence type="ECO:0000313" key="2">
    <source>
        <dbReference type="EMBL" id="KAF8409196.1"/>
    </source>
</evidence>
<dbReference type="AlphaFoldDB" id="A0A834ZL58"/>
<evidence type="ECO:0000256" key="1">
    <source>
        <dbReference type="SAM" id="Phobius"/>
    </source>
</evidence>
<gene>
    <name evidence="2" type="ORF">HHK36_005270</name>
</gene>
<name>A0A834ZL58_TETSI</name>
<organism evidence="2 3">
    <name type="scientific">Tetracentron sinense</name>
    <name type="common">Spur-leaf</name>
    <dbReference type="NCBI Taxonomy" id="13715"/>
    <lineage>
        <taxon>Eukaryota</taxon>
        <taxon>Viridiplantae</taxon>
        <taxon>Streptophyta</taxon>
        <taxon>Embryophyta</taxon>
        <taxon>Tracheophyta</taxon>
        <taxon>Spermatophyta</taxon>
        <taxon>Magnoliopsida</taxon>
        <taxon>Trochodendrales</taxon>
        <taxon>Trochodendraceae</taxon>
        <taxon>Tetracentron</taxon>
    </lineage>
</organism>
<dbReference type="Proteomes" id="UP000655225">
    <property type="component" value="Unassembled WGS sequence"/>
</dbReference>
<dbReference type="EMBL" id="JABCRI010000003">
    <property type="protein sequence ID" value="KAF8409196.1"/>
    <property type="molecule type" value="Genomic_DNA"/>
</dbReference>
<keyword evidence="1" id="KW-1133">Transmembrane helix</keyword>
<feature type="transmembrane region" description="Helical" evidence="1">
    <location>
        <begin position="150"/>
        <end position="167"/>
    </location>
</feature>
<keyword evidence="1" id="KW-0472">Membrane</keyword>
<proteinExistence type="predicted"/>
<accession>A0A834ZL58</accession>
<evidence type="ECO:0000313" key="3">
    <source>
        <dbReference type="Proteomes" id="UP000655225"/>
    </source>
</evidence>
<sequence>MGHSTPTSESSSFWVVVHVISFAGFIHSVSAMILDSKWECDWIVIVAALAFSCLSSGLFHQLLLCVASFFQAIWTKEKWVVALSTIAITKGVLGNTPLEWIIMGSSLATAVVSSLKSQNTVDRSGLSEAFPLCVLEIAVHETVHGRACEALVGFFFFFIMVGAVIRAR</sequence>
<protein>
    <submittedName>
        <fullName evidence="2">Uncharacterized protein</fullName>
    </submittedName>
</protein>